<reference evidence="3 4" key="1">
    <citation type="submission" date="2023-02" db="EMBL/GenBank/DDBJ databases">
        <title>LHISI_Scaffold_Assembly.</title>
        <authorList>
            <person name="Stuart O.P."/>
            <person name="Cleave R."/>
            <person name="Magrath M.J.L."/>
            <person name="Mikheyev A.S."/>
        </authorList>
    </citation>
    <scope>NUCLEOTIDE SEQUENCE [LARGE SCALE GENOMIC DNA]</scope>
    <source>
        <strain evidence="3">Daus_M_001</strain>
        <tissue evidence="3">Leg muscle</tissue>
    </source>
</reference>
<evidence type="ECO:0000256" key="1">
    <source>
        <dbReference type="SAM" id="MobiDB-lite"/>
    </source>
</evidence>
<sequence length="1322" mass="147329">MPATAFTCPLLSEVFVVVSGQWKPTQWHACHQSSPQQTALNRRRRQVHIRCSSPLSSQHCGRGCSVRYGHADEMSIIPCCSHIAWSSTHSSLRMTLFYPLVPHTPFRTIVPIEKLKLLCHINGGVVVRLIASHHGELGLNPIRFTPDFPTRYRWSAGFSRGSPVYPAPSFRRCSIATSPHFTLIGSQDLAVRSHPDLFTRSLNSQILYTSSATAGYRLCDGRTSRNPNPPRHSSARWEPDDTPRAPKASSFFTDQHAVERPASTHDNAVVGAGELWQMTKYNENIDISASRGTLDNGTRPVERAGSLGAGERNDLTMTRGSGNGGPVLHVCALEAHVAYCARCISQVRPSAPGSPSSDLSYVAGKVSVTPSSVREEPSNEVQTSASMPRRQRVQYQHVSEFERGRMIGLRERRLSYRDISARKGHAATTVMLRDDCHFVRMAMTYRTALSTVLALNCSNAMGVDLSASTVRRHCSRLDWWHACHYAGFHCPETTNTSDCYWHLNDVAGVLGGKIDGRIRVRRCRDDRNLAACIVERHSGQTPSMMVWGAIGYNMRSRFLRIEGYLNIKRYNRNVLEPEQENARSHVARNVQDFYNERRVPMLPWPARSPDMSSIEHIWDMVGRQLVLHGPLPTTVEGLWTRIQTAWREIPQEDIQRAGNGTSSVPCAVLAPKSVSFVGSVVVELDQCQQTYVIRNDMVFHHKSLVFITTAETSTRAVFSKQAEWVPFLCGAEAYDLSTIITMTETFLLSGYRRPDIPLLLDLLSATACRGKTTSSALRWPIWGALFNVFDPDYRPGREDFCKSLRTAITAIPPVSWFNMGQITARPSVKAIFRGGEIHRHRYCPFDGLFKTQIRPALRNRDPVREGNFFPQLRVIGRSYGVRCGGRLTAQVAIMSVLYAPDIVALEFPSPRGILACLAHRDDEECDVRCGVDLSASGFYNLDKLVRLMKYDELRRSAQQASWDVHLGRRHMEKDALRHYTLPSYRRRIKQHGLIPWLVKGGSCSPGFGQCESRLRQLALRITAHRRSWTSDNFGEDSFSVFELKGPGSGSRGNAVVLRLKSPSRLECGALVARLPQSRRSHLIRCSSSGATAAGIHLRRGHRPRGRQMKQNDTHAHTGPGLRGMRGGAPQRLCLTRGRSYFNSLPSPPQGCWPIKRELSACLSPPLPPPPLTVAAIFAFRPQKCSLYCEQPLFNSILEPVGHVQAIRFPLFAPKVTRMRLQDNHIKVATGLENLGNREMSGNLNTGNCNRFKDIGKSVGIMGILGMFASWPAAGPGLLVATKCSNHVALHSGPAPYSPDFTVIGSQDSGVRSRPNLFTHSLR</sequence>
<dbReference type="Proteomes" id="UP001159363">
    <property type="component" value="Chromosome 6"/>
</dbReference>
<feature type="signal peptide" evidence="2">
    <location>
        <begin position="1"/>
        <end position="20"/>
    </location>
</feature>
<feature type="region of interest" description="Disordered" evidence="1">
    <location>
        <begin position="292"/>
        <end position="320"/>
    </location>
</feature>
<feature type="region of interest" description="Disordered" evidence="1">
    <location>
        <begin position="218"/>
        <end position="248"/>
    </location>
</feature>
<comment type="caution">
    <text evidence="3">The sequence shown here is derived from an EMBL/GenBank/DDBJ whole genome shotgun (WGS) entry which is preliminary data.</text>
</comment>
<feature type="compositionally biased region" description="Basic and acidic residues" evidence="1">
    <location>
        <begin position="235"/>
        <end position="244"/>
    </location>
</feature>
<protein>
    <submittedName>
        <fullName evidence="3">Uncharacterized protein</fullName>
    </submittedName>
</protein>
<evidence type="ECO:0000313" key="3">
    <source>
        <dbReference type="EMBL" id="KAJ8878666.1"/>
    </source>
</evidence>
<evidence type="ECO:0000313" key="4">
    <source>
        <dbReference type="Proteomes" id="UP001159363"/>
    </source>
</evidence>
<accession>A0ABQ9H2Z3</accession>
<feature type="region of interest" description="Disordered" evidence="1">
    <location>
        <begin position="368"/>
        <end position="392"/>
    </location>
</feature>
<feature type="region of interest" description="Disordered" evidence="1">
    <location>
        <begin position="1101"/>
        <end position="1127"/>
    </location>
</feature>
<dbReference type="InterPro" id="IPR036397">
    <property type="entry name" value="RNaseH_sf"/>
</dbReference>
<name>A0ABQ9H2Z3_9NEOP</name>
<dbReference type="EMBL" id="JARBHB010000007">
    <property type="protein sequence ID" value="KAJ8878666.1"/>
    <property type="molecule type" value="Genomic_DNA"/>
</dbReference>
<dbReference type="Gene3D" id="3.30.420.10">
    <property type="entry name" value="Ribonuclease H-like superfamily/Ribonuclease H"/>
    <property type="match status" value="1"/>
</dbReference>
<evidence type="ECO:0000256" key="2">
    <source>
        <dbReference type="SAM" id="SignalP"/>
    </source>
</evidence>
<organism evidence="3 4">
    <name type="scientific">Dryococelus australis</name>
    <dbReference type="NCBI Taxonomy" id="614101"/>
    <lineage>
        <taxon>Eukaryota</taxon>
        <taxon>Metazoa</taxon>
        <taxon>Ecdysozoa</taxon>
        <taxon>Arthropoda</taxon>
        <taxon>Hexapoda</taxon>
        <taxon>Insecta</taxon>
        <taxon>Pterygota</taxon>
        <taxon>Neoptera</taxon>
        <taxon>Polyneoptera</taxon>
        <taxon>Phasmatodea</taxon>
        <taxon>Verophasmatodea</taxon>
        <taxon>Anareolatae</taxon>
        <taxon>Phasmatidae</taxon>
        <taxon>Eurycanthinae</taxon>
        <taxon>Dryococelus</taxon>
    </lineage>
</organism>
<proteinExistence type="predicted"/>
<keyword evidence="2" id="KW-0732">Signal</keyword>
<gene>
    <name evidence="3" type="ORF">PR048_019251</name>
</gene>
<keyword evidence="4" id="KW-1185">Reference proteome</keyword>
<feature type="chain" id="PRO_5045829165" evidence="2">
    <location>
        <begin position="21"/>
        <end position="1322"/>
    </location>
</feature>